<dbReference type="Proteomes" id="UP000287651">
    <property type="component" value="Unassembled WGS sequence"/>
</dbReference>
<feature type="region of interest" description="Disordered" evidence="1">
    <location>
        <begin position="46"/>
        <end position="68"/>
    </location>
</feature>
<feature type="compositionally biased region" description="Low complexity" evidence="1">
    <location>
        <begin position="51"/>
        <end position="65"/>
    </location>
</feature>
<dbReference type="EMBL" id="AMZH03008592">
    <property type="protein sequence ID" value="RRT58611.1"/>
    <property type="molecule type" value="Genomic_DNA"/>
</dbReference>
<evidence type="ECO:0000256" key="1">
    <source>
        <dbReference type="SAM" id="MobiDB-lite"/>
    </source>
</evidence>
<gene>
    <name evidence="2" type="ORF">B296_00017602</name>
</gene>
<organism evidence="2 3">
    <name type="scientific">Ensete ventricosum</name>
    <name type="common">Abyssinian banana</name>
    <name type="synonym">Musa ensete</name>
    <dbReference type="NCBI Taxonomy" id="4639"/>
    <lineage>
        <taxon>Eukaryota</taxon>
        <taxon>Viridiplantae</taxon>
        <taxon>Streptophyta</taxon>
        <taxon>Embryophyta</taxon>
        <taxon>Tracheophyta</taxon>
        <taxon>Spermatophyta</taxon>
        <taxon>Magnoliopsida</taxon>
        <taxon>Liliopsida</taxon>
        <taxon>Zingiberales</taxon>
        <taxon>Musaceae</taxon>
        <taxon>Ensete</taxon>
    </lineage>
</organism>
<feature type="region of interest" description="Disordered" evidence="1">
    <location>
        <begin position="1"/>
        <end position="27"/>
    </location>
</feature>
<protein>
    <submittedName>
        <fullName evidence="2">Uncharacterized protein</fullName>
    </submittedName>
</protein>
<comment type="caution">
    <text evidence="2">The sequence shown here is derived from an EMBL/GenBank/DDBJ whole genome shotgun (WGS) entry which is preliminary data.</text>
</comment>
<name>A0A426Z3R8_ENSVE</name>
<accession>A0A426Z3R8</accession>
<evidence type="ECO:0000313" key="2">
    <source>
        <dbReference type="EMBL" id="RRT58611.1"/>
    </source>
</evidence>
<dbReference type="AlphaFoldDB" id="A0A426Z3R8"/>
<sequence length="197" mass="21215">MTDVGFESDGSAAAFSDGKPAKGALQTASDHRLNCPQFAVAFGKDSVTSDTTAPKGKPLKPLTTPRGRERGEVIDLHNASDGESEVDVSFGFHHSPSRIHVLVITTTSAPISRRDRYDTAGRGSHAAAASTTQVTLKHREWCDTDANASPLSSFSSDVKVDVSLLYLIFLLVVDVRTDIDKVDHYVVVANHHHNSHP</sequence>
<reference evidence="2 3" key="1">
    <citation type="journal article" date="2014" name="Agronomy (Basel)">
        <title>A Draft Genome Sequence for Ensete ventricosum, the Drought-Tolerant Tree Against Hunger.</title>
        <authorList>
            <person name="Harrison J."/>
            <person name="Moore K.A."/>
            <person name="Paszkiewicz K."/>
            <person name="Jones T."/>
            <person name="Grant M."/>
            <person name="Ambacheew D."/>
            <person name="Muzemil S."/>
            <person name="Studholme D.J."/>
        </authorList>
    </citation>
    <scope>NUCLEOTIDE SEQUENCE [LARGE SCALE GENOMIC DNA]</scope>
</reference>
<proteinExistence type="predicted"/>
<evidence type="ECO:0000313" key="3">
    <source>
        <dbReference type="Proteomes" id="UP000287651"/>
    </source>
</evidence>